<dbReference type="HOGENOM" id="CLU_031506_4_0_9"/>
<evidence type="ECO:0000313" key="4">
    <source>
        <dbReference type="Proteomes" id="UP000003438"/>
    </source>
</evidence>
<reference evidence="3" key="1">
    <citation type="submission" date="2009-12" db="EMBL/GenBank/DDBJ databases">
        <authorList>
            <person name="Weinstock G."/>
            <person name="Sodergren E."/>
            <person name="Clifton S."/>
            <person name="Fulton L."/>
            <person name="Fulton B."/>
            <person name="Courtney L."/>
            <person name="Fronick C."/>
            <person name="Harrison M."/>
            <person name="Strong C."/>
            <person name="Farmer C."/>
            <person name="Delahaunty K."/>
            <person name="Markovic C."/>
            <person name="Hall O."/>
            <person name="Minx P."/>
            <person name="Tomlinson C."/>
            <person name="Mitreva M."/>
            <person name="Nelson J."/>
            <person name="Hou S."/>
            <person name="Wollam A."/>
            <person name="Pepin K.H."/>
            <person name="Johnson M."/>
            <person name="Bhonagiri V."/>
            <person name="Nash W.E."/>
            <person name="Warren W."/>
            <person name="Chinwalla A."/>
            <person name="Mardis E.R."/>
            <person name="Wilson R.K."/>
        </authorList>
    </citation>
    <scope>NUCLEOTIDE SEQUENCE [LARGE SCALE GENOMIC DNA]</scope>
    <source>
        <strain evidence="3">DSM 15176</strain>
    </source>
</reference>
<accession>D1PPD7</accession>
<feature type="binding site" evidence="2">
    <location>
        <position position="238"/>
    </location>
    <ligand>
        <name>a divalent metal cation</name>
        <dbReference type="ChEBI" id="CHEBI:60240"/>
        <label>1</label>
    </ligand>
</feature>
<evidence type="ECO:0000313" key="3">
    <source>
        <dbReference type="EMBL" id="EFB75399.1"/>
    </source>
</evidence>
<gene>
    <name evidence="3" type="ORF">SUBVAR_06252</name>
</gene>
<dbReference type="RefSeq" id="WP_007047617.1">
    <property type="nucleotide sequence ID" value="NZ_GG704769.1"/>
</dbReference>
<feature type="binding site" evidence="2">
    <location>
        <position position="123"/>
    </location>
    <ligand>
        <name>a divalent metal cation</name>
        <dbReference type="ChEBI" id="CHEBI:60240"/>
        <label>1</label>
    </ligand>
</feature>
<dbReference type="SUPFAM" id="SSF51556">
    <property type="entry name" value="Metallo-dependent hydrolases"/>
    <property type="match status" value="1"/>
</dbReference>
<dbReference type="GO" id="GO:0016788">
    <property type="term" value="F:hydrolase activity, acting on ester bonds"/>
    <property type="evidence" value="ECO:0007669"/>
    <property type="project" value="InterPro"/>
</dbReference>
<dbReference type="EMBL" id="ACBY02000026">
    <property type="protein sequence ID" value="EFB75399.1"/>
    <property type="molecule type" value="Genomic_DNA"/>
</dbReference>
<dbReference type="InterPro" id="IPR001130">
    <property type="entry name" value="TatD-like"/>
</dbReference>
<feature type="binding site" evidence="2">
    <location>
        <position position="161"/>
    </location>
    <ligand>
        <name>a divalent metal cation</name>
        <dbReference type="ChEBI" id="CHEBI:60240"/>
        <label>2</label>
    </ligand>
</feature>
<proteinExistence type="predicted"/>
<dbReference type="AlphaFoldDB" id="D1PPD7"/>
<keyword evidence="1 3" id="KW-0378">Hydrolase</keyword>
<dbReference type="Gene3D" id="3.20.20.140">
    <property type="entry name" value="Metal-dependent hydrolases"/>
    <property type="match status" value="1"/>
</dbReference>
<comment type="caution">
    <text evidence="3">The sequence shown here is derived from an EMBL/GenBank/DDBJ whole genome shotgun (WGS) entry which is preliminary data.</text>
</comment>
<dbReference type="PANTHER" id="PTHR46124">
    <property type="entry name" value="D-AMINOACYL-TRNA DEACYLASE"/>
    <property type="match status" value="1"/>
</dbReference>
<dbReference type="eggNOG" id="COG0084">
    <property type="taxonomic scope" value="Bacteria"/>
</dbReference>
<evidence type="ECO:0000256" key="1">
    <source>
        <dbReference type="ARBA" id="ARBA00022801"/>
    </source>
</evidence>
<dbReference type="Pfam" id="PF01026">
    <property type="entry name" value="TatD_DNase"/>
    <property type="match status" value="1"/>
</dbReference>
<dbReference type="OrthoDB" id="9810005at2"/>
<dbReference type="InterPro" id="IPR018228">
    <property type="entry name" value="DNase_TatD-rel_CS"/>
</dbReference>
<sequence>MIDTHIHLSHFLFDAQFPYLALDRDGNGVIRQGTREQLIEELRAAGISCCLDPGIGITSNEKLLALAEQWPGFVYGAVGVHPTRTWEYKTLLQGKKHTVRLHWNERRKLDEFLKHPAVVAVGETGLDYHHPRKEQHRLRQMAWFLYQLRLAHRHSLPLILHIREADADALRILRGCRHWLHGGVCHCFCGTQETAAAYTALGLKLGIGGSLLMNSPRTHGLEQAIVSTPLESLLLETDGPYVLPSCPQLDQKKRRKVRNTSLILPAVAGRIAELKKIPVEEVLRVTSENAVRLFGLPAQTAAPAAQEPCKG</sequence>
<dbReference type="PROSITE" id="PS01091">
    <property type="entry name" value="TATD_3"/>
    <property type="match status" value="1"/>
</dbReference>
<dbReference type="CDD" id="cd01310">
    <property type="entry name" value="TatD_DNAse"/>
    <property type="match status" value="1"/>
</dbReference>
<evidence type="ECO:0000256" key="2">
    <source>
        <dbReference type="PIRSR" id="PIRSR005902-1"/>
    </source>
</evidence>
<dbReference type="STRING" id="411471.SUBVAR_06252"/>
<dbReference type="PANTHER" id="PTHR46124:SF3">
    <property type="entry name" value="HYDROLASE"/>
    <property type="match status" value="1"/>
</dbReference>
<organism evidence="3 4">
    <name type="scientific">Subdoligranulum variabile DSM 15176</name>
    <dbReference type="NCBI Taxonomy" id="411471"/>
    <lineage>
        <taxon>Bacteria</taxon>
        <taxon>Bacillati</taxon>
        <taxon>Bacillota</taxon>
        <taxon>Clostridia</taxon>
        <taxon>Eubacteriales</taxon>
        <taxon>Oscillospiraceae</taxon>
        <taxon>Subdoligranulum</taxon>
    </lineage>
</organism>
<keyword evidence="4" id="KW-1185">Reference proteome</keyword>
<dbReference type="InterPro" id="IPR032466">
    <property type="entry name" value="Metal_Hydrolase"/>
</dbReference>
<name>D1PPD7_9FIRM</name>
<keyword evidence="2" id="KW-0479">Metal-binding</keyword>
<feature type="binding site" evidence="2">
    <location>
        <position position="186"/>
    </location>
    <ligand>
        <name>a divalent metal cation</name>
        <dbReference type="ChEBI" id="CHEBI:60240"/>
        <label>2</label>
    </ligand>
</feature>
<protein>
    <submittedName>
        <fullName evidence="3">Hydrolase, TatD family</fullName>
    </submittedName>
</protein>
<dbReference type="GO" id="GO:0005829">
    <property type="term" value="C:cytosol"/>
    <property type="evidence" value="ECO:0007669"/>
    <property type="project" value="TreeGrafter"/>
</dbReference>
<dbReference type="PIRSF" id="PIRSF005902">
    <property type="entry name" value="DNase_TatD"/>
    <property type="match status" value="1"/>
</dbReference>
<dbReference type="Proteomes" id="UP000003438">
    <property type="component" value="Unassembled WGS sequence"/>
</dbReference>
<dbReference type="GO" id="GO:0046872">
    <property type="term" value="F:metal ion binding"/>
    <property type="evidence" value="ECO:0007669"/>
    <property type="project" value="UniProtKB-KW"/>
</dbReference>